<feature type="domain" description="Adenylosuccinate lyase C-terminal" evidence="9">
    <location>
        <begin position="38"/>
        <end position="118"/>
    </location>
</feature>
<comment type="catalytic activity">
    <reaction evidence="6">
        <text>(2S)-2-[5-amino-1-(5-phospho-beta-D-ribosyl)imidazole-4-carboxamido]succinate = 5-amino-1-(5-phospho-beta-D-ribosyl)imidazole-4-carboxamide + fumarate</text>
        <dbReference type="Rhea" id="RHEA:23920"/>
        <dbReference type="ChEBI" id="CHEBI:29806"/>
        <dbReference type="ChEBI" id="CHEBI:58443"/>
        <dbReference type="ChEBI" id="CHEBI:58475"/>
        <dbReference type="EC" id="4.3.2.2"/>
    </reaction>
    <physiologicalReaction direction="left-to-right" evidence="6">
        <dbReference type="Rhea" id="RHEA:23921"/>
    </physiologicalReaction>
</comment>
<keyword evidence="5" id="KW-0456">Lyase</keyword>
<dbReference type="EMBL" id="LQMQ01000052">
    <property type="protein sequence ID" value="KUO39907.1"/>
    <property type="molecule type" value="Genomic_DNA"/>
</dbReference>
<protein>
    <recommendedName>
        <fullName evidence="9">Adenylosuccinate lyase C-terminal domain-containing protein</fullName>
    </recommendedName>
</protein>
<comment type="function">
    <text evidence="7">Catalyzes two reactions in de novo purine nucleotide biosynthesis. Catalyzes the breakdown of 5-aminoimidazole- (N-succinylocarboxamide) ribotide (SAICAR or 2-[5-amino-1-(5-phospho-beta-D-ribosyl)imidazole-4-carboxamido]succinate) to 5-aminoimidazole-4-carboxamide ribotide (AICAR or 5-amino-1-(5-phospho-beta-D-ribosyl)imidazole-4-carboxamide) and fumarate, and of adenylosuccinate (ADS or N(6)-(1,2-dicarboxyethyl)-AMP) to adenosine monophosphate (AMP) and fumarate.</text>
</comment>
<sequence length="126" mass="14159">MLPETFLLMDEMLATAIFVLSKLNVFPEQMKKNLEMTKGLNMAEAVMVELTRRGMNRQEAHAMLRRCSAAAIASDRPLLDVLVKEPEITKFISKEELEGLLEPSRYLGNAAAIVEKVVKELEPLAK</sequence>
<reference evidence="10 11" key="1">
    <citation type="journal article" date="2016" name="Nat. Microbiol.">
        <title>Genomic inference of the metabolism of cosmopolitan subsurface Archaea, Hadesarchaea.</title>
        <authorList>
            <person name="Baker B.J."/>
            <person name="Saw J.H."/>
            <person name="Lind A.E."/>
            <person name="Lazar C.S."/>
            <person name="Hinrichs K.-U."/>
            <person name="Teske A.P."/>
            <person name="Ettema T.J."/>
        </authorList>
    </citation>
    <scope>NUCLEOTIDE SEQUENCE [LARGE SCALE GENOMIC DNA]</scope>
</reference>
<dbReference type="SMART" id="SM00998">
    <property type="entry name" value="ADSL_C"/>
    <property type="match status" value="1"/>
</dbReference>
<dbReference type="Gene3D" id="1.10.40.30">
    <property type="entry name" value="Fumarase/aspartase (C-terminal domain)"/>
    <property type="match status" value="1"/>
</dbReference>
<name>A0A147JTS3_HADYE</name>
<dbReference type="InterPro" id="IPR019468">
    <property type="entry name" value="AdenyloSucc_lyase_C"/>
</dbReference>
<evidence type="ECO:0000256" key="6">
    <source>
        <dbReference type="ARBA" id="ARBA00024477"/>
    </source>
</evidence>
<evidence type="ECO:0000256" key="7">
    <source>
        <dbReference type="ARBA" id="ARBA00025012"/>
    </source>
</evidence>
<organism evidence="10 11">
    <name type="scientific">Hadarchaeum yellowstonense</name>
    <dbReference type="NCBI Taxonomy" id="1776334"/>
    <lineage>
        <taxon>Archaea</taxon>
        <taxon>Methanobacteriati</taxon>
        <taxon>Candidatus Hadarchaeota</taxon>
        <taxon>Candidatus Hadarchaeia</taxon>
        <taxon>Candidatus Hadarchaeales</taxon>
        <taxon>Candidatus Hadarchaeaceae</taxon>
        <taxon>Candidatus Hadarchaeum</taxon>
    </lineage>
</organism>
<dbReference type="GO" id="GO:0004018">
    <property type="term" value="F:N6-(1,2-dicarboxyethyl)AMP AMP-lyase (fumarate-forming) activity"/>
    <property type="evidence" value="ECO:0007669"/>
    <property type="project" value="TreeGrafter"/>
</dbReference>
<evidence type="ECO:0000313" key="10">
    <source>
        <dbReference type="EMBL" id="KUO39907.1"/>
    </source>
</evidence>
<evidence type="ECO:0000256" key="5">
    <source>
        <dbReference type="ARBA" id="ARBA00023239"/>
    </source>
</evidence>
<evidence type="ECO:0000259" key="9">
    <source>
        <dbReference type="SMART" id="SM00998"/>
    </source>
</evidence>
<dbReference type="GO" id="GO:0070626">
    <property type="term" value="F:(S)-2-(5-amino-1-(5-phospho-D-ribosyl)imidazole-4-carboxamido) succinate lyase (fumarate-forming) activity"/>
    <property type="evidence" value="ECO:0007669"/>
    <property type="project" value="TreeGrafter"/>
</dbReference>
<dbReference type="FunFam" id="1.10.40.30:FF:000007">
    <property type="entry name" value="Adenylosuccinate lyase"/>
    <property type="match status" value="1"/>
</dbReference>
<comment type="subunit">
    <text evidence="3">Homotetramer. Residues from neighboring subunits contribute catalytic and substrate-binding residues to each active site.</text>
</comment>
<evidence type="ECO:0000313" key="11">
    <source>
        <dbReference type="Proteomes" id="UP000074294"/>
    </source>
</evidence>
<evidence type="ECO:0000256" key="1">
    <source>
        <dbReference type="ARBA" id="ARBA00004706"/>
    </source>
</evidence>
<dbReference type="PANTHER" id="PTHR43172">
    <property type="entry name" value="ADENYLOSUCCINATE LYASE"/>
    <property type="match status" value="1"/>
</dbReference>
<dbReference type="InterPro" id="IPR008948">
    <property type="entry name" value="L-Aspartase-like"/>
</dbReference>
<proteinExistence type="predicted"/>
<gene>
    <name evidence="10" type="ORF">APZ16_01570</name>
</gene>
<dbReference type="Proteomes" id="UP000074294">
    <property type="component" value="Unassembled WGS sequence"/>
</dbReference>
<comment type="catalytic activity">
    <reaction evidence="8">
        <text>N(6)-(1,2-dicarboxyethyl)-AMP = fumarate + AMP</text>
        <dbReference type="Rhea" id="RHEA:16853"/>
        <dbReference type="ChEBI" id="CHEBI:29806"/>
        <dbReference type="ChEBI" id="CHEBI:57567"/>
        <dbReference type="ChEBI" id="CHEBI:456215"/>
        <dbReference type="EC" id="4.3.2.2"/>
    </reaction>
    <physiologicalReaction direction="left-to-right" evidence="8">
        <dbReference type="Rhea" id="RHEA:16854"/>
    </physiologicalReaction>
</comment>
<dbReference type="SUPFAM" id="SSF48557">
    <property type="entry name" value="L-aspartase-like"/>
    <property type="match status" value="1"/>
</dbReference>
<dbReference type="PANTHER" id="PTHR43172:SF1">
    <property type="entry name" value="ADENYLOSUCCINATE LYASE"/>
    <property type="match status" value="1"/>
</dbReference>
<comment type="pathway">
    <text evidence="1">Purine metabolism; IMP biosynthesis via de novo pathway; 5-amino-1-(5-phospho-D-ribosyl)imidazole-4-carboxamide from 5-amino-1-(5-phospho-D-ribosyl)imidazole-4-carboxylate: step 2/2.</text>
</comment>
<dbReference type="GO" id="GO:0044208">
    <property type="term" value="P:'de novo' AMP biosynthetic process"/>
    <property type="evidence" value="ECO:0007669"/>
    <property type="project" value="TreeGrafter"/>
</dbReference>
<evidence type="ECO:0000256" key="4">
    <source>
        <dbReference type="ARBA" id="ARBA00022755"/>
    </source>
</evidence>
<accession>A0A147JTS3</accession>
<keyword evidence="4" id="KW-0658">Purine biosynthesis</keyword>
<dbReference type="GO" id="GO:0005829">
    <property type="term" value="C:cytosol"/>
    <property type="evidence" value="ECO:0007669"/>
    <property type="project" value="TreeGrafter"/>
</dbReference>
<evidence type="ECO:0000256" key="2">
    <source>
        <dbReference type="ARBA" id="ARBA00004734"/>
    </source>
</evidence>
<comment type="pathway">
    <text evidence="2">Purine metabolism; AMP biosynthesis via de novo pathway; AMP from IMP: step 2/2.</text>
</comment>
<evidence type="ECO:0000256" key="8">
    <source>
        <dbReference type="ARBA" id="ARBA00049115"/>
    </source>
</evidence>
<comment type="caution">
    <text evidence="10">The sequence shown here is derived from an EMBL/GenBank/DDBJ whole genome shotgun (WGS) entry which is preliminary data.</text>
</comment>
<evidence type="ECO:0000256" key="3">
    <source>
        <dbReference type="ARBA" id="ARBA00011668"/>
    </source>
</evidence>
<dbReference type="STRING" id="1776334.APZ16_01570"/>
<dbReference type="AlphaFoldDB" id="A0A147JTS3"/>
<dbReference type="Pfam" id="PF10397">
    <property type="entry name" value="ADSL_C"/>
    <property type="match status" value="1"/>
</dbReference>